<organism evidence="1 2">
    <name type="scientific">Mycoplasma amphoriforme A39</name>
    <dbReference type="NCBI Taxonomy" id="572419"/>
    <lineage>
        <taxon>Bacteria</taxon>
        <taxon>Bacillati</taxon>
        <taxon>Mycoplasmatota</taxon>
        <taxon>Mollicutes</taxon>
        <taxon>Mycoplasmataceae</taxon>
        <taxon>Mycoplasma</taxon>
    </lineage>
</organism>
<evidence type="ECO:0000313" key="2">
    <source>
        <dbReference type="Proteomes" id="UP000261764"/>
    </source>
</evidence>
<dbReference type="Proteomes" id="UP000261764">
    <property type="component" value="Chromosome I"/>
</dbReference>
<proteinExistence type="predicted"/>
<dbReference type="AlphaFoldDB" id="A0A292IID0"/>
<dbReference type="EMBL" id="HG937516">
    <property type="protein sequence ID" value="CDN40699.1"/>
    <property type="molecule type" value="Genomic_DNA"/>
</dbReference>
<accession>A0A292IID0</accession>
<name>A0A292IID0_9MOLU</name>
<keyword evidence="2" id="KW-1185">Reference proteome</keyword>
<reference evidence="1 2" key="1">
    <citation type="journal article" date="2015" name="Clin. Infect. Dis.">
        <title>Genomic Investigations unmask Mycoplasma amphoriforme, a new respiratory pathogen.</title>
        <authorList>
            <person name="Gillespie S.H."/>
            <person name="Ling C.L."/>
            <person name="Oravcova K."/>
            <person name="Pinheiro M."/>
            <person name="Wells L."/>
            <person name="Bryant J.M."/>
            <person name="McHugh T.D."/>
            <person name="Bebear C."/>
            <person name="Webster D."/>
            <person name="Harris S.R."/>
            <person name="Seth-Smith H.M."/>
            <person name="Thomson N.R."/>
        </authorList>
    </citation>
    <scope>NUCLEOTIDE SEQUENCE [LARGE SCALE GENOMIC DNA]</scope>
    <source>
        <strain evidence="1 2">A39</strain>
    </source>
</reference>
<dbReference type="KEGG" id="mamp:MAMA39_05820"/>
<protein>
    <submittedName>
        <fullName evidence="1">Uncharacterized protein</fullName>
    </submittedName>
</protein>
<evidence type="ECO:0000313" key="1">
    <source>
        <dbReference type="EMBL" id="CDN40699.1"/>
    </source>
</evidence>
<gene>
    <name evidence="1" type="ORF">MAMA39_05820</name>
</gene>
<sequence>MAASIAKKFLLSFLFLMFEVNFKPNLIIKFGITVVVNTATIAKGKPTKYANKTLQGDTFKTAKITKITIPKLARIIKEKFLLNHAFLILVQLICDQFNLVLATGFIFIKI</sequence>